<sequence length="119" mass="13868">MVEDDCHRRYLEYMIKIIWISSKQKNRTKHGIGKIKSYEEKLTWKKHWKFSSSTESSSQQSCQNSVMSPECTHTFVRMINTCKFAQMLLKMCEELPVTATAGKKAFSATEYLGTDYCHP</sequence>
<reference evidence="1 2" key="1">
    <citation type="submission" date="2021-07" db="EMBL/GenBank/DDBJ databases">
        <title>The Aristolochia fimbriata genome: insights into angiosperm evolution, floral development and chemical biosynthesis.</title>
        <authorList>
            <person name="Jiao Y."/>
        </authorList>
    </citation>
    <scope>NUCLEOTIDE SEQUENCE [LARGE SCALE GENOMIC DNA]</scope>
    <source>
        <strain evidence="1">IBCAS-2021</strain>
        <tissue evidence="1">Leaf</tissue>
    </source>
</reference>
<comment type="caution">
    <text evidence="1">The sequence shown here is derived from an EMBL/GenBank/DDBJ whole genome shotgun (WGS) entry which is preliminary data.</text>
</comment>
<keyword evidence="2" id="KW-1185">Reference proteome</keyword>
<dbReference type="AlphaFoldDB" id="A0AAV7EU24"/>
<evidence type="ECO:0000313" key="1">
    <source>
        <dbReference type="EMBL" id="KAG9452144.1"/>
    </source>
</evidence>
<name>A0AAV7EU24_ARIFI</name>
<proteinExistence type="predicted"/>
<organism evidence="1 2">
    <name type="scientific">Aristolochia fimbriata</name>
    <name type="common">White veined hardy Dutchman's pipe vine</name>
    <dbReference type="NCBI Taxonomy" id="158543"/>
    <lineage>
        <taxon>Eukaryota</taxon>
        <taxon>Viridiplantae</taxon>
        <taxon>Streptophyta</taxon>
        <taxon>Embryophyta</taxon>
        <taxon>Tracheophyta</taxon>
        <taxon>Spermatophyta</taxon>
        <taxon>Magnoliopsida</taxon>
        <taxon>Magnoliidae</taxon>
        <taxon>Piperales</taxon>
        <taxon>Aristolochiaceae</taxon>
        <taxon>Aristolochia</taxon>
    </lineage>
</organism>
<protein>
    <recommendedName>
        <fullName evidence="3">HAT C-terminal dimerisation domain-containing protein</fullName>
    </recommendedName>
</protein>
<gene>
    <name evidence="1" type="ORF">H6P81_005048</name>
</gene>
<evidence type="ECO:0000313" key="2">
    <source>
        <dbReference type="Proteomes" id="UP000825729"/>
    </source>
</evidence>
<dbReference type="EMBL" id="JAINDJ010000003">
    <property type="protein sequence ID" value="KAG9452144.1"/>
    <property type="molecule type" value="Genomic_DNA"/>
</dbReference>
<accession>A0AAV7EU24</accession>
<dbReference type="Proteomes" id="UP000825729">
    <property type="component" value="Unassembled WGS sequence"/>
</dbReference>
<evidence type="ECO:0008006" key="3">
    <source>
        <dbReference type="Google" id="ProtNLM"/>
    </source>
</evidence>